<evidence type="ECO:0000313" key="1">
    <source>
        <dbReference type="EMBL" id="TCD70289.1"/>
    </source>
</evidence>
<dbReference type="Gene3D" id="3.40.50.720">
    <property type="entry name" value="NAD(P)-binding Rossmann-like Domain"/>
    <property type="match status" value="1"/>
</dbReference>
<comment type="caution">
    <text evidence="1">The sequence shown here is derived from an EMBL/GenBank/DDBJ whole genome shotgun (WGS) entry which is preliminary data.</text>
</comment>
<dbReference type="Proteomes" id="UP000292702">
    <property type="component" value="Unassembled WGS sequence"/>
</dbReference>
<organism evidence="1 2">
    <name type="scientific">Steccherinum ochraceum</name>
    <dbReference type="NCBI Taxonomy" id="92696"/>
    <lineage>
        <taxon>Eukaryota</taxon>
        <taxon>Fungi</taxon>
        <taxon>Dikarya</taxon>
        <taxon>Basidiomycota</taxon>
        <taxon>Agaricomycotina</taxon>
        <taxon>Agaricomycetes</taxon>
        <taxon>Polyporales</taxon>
        <taxon>Steccherinaceae</taxon>
        <taxon>Steccherinum</taxon>
    </lineage>
</organism>
<accession>A0A4R0RWL7</accession>
<gene>
    <name evidence="1" type="primary">GRE2_7</name>
    <name evidence="1" type="ORF">EIP91_004190</name>
</gene>
<dbReference type="EMBL" id="RWJN01000024">
    <property type="protein sequence ID" value="TCD70289.1"/>
    <property type="molecule type" value="Genomic_DNA"/>
</dbReference>
<sequence length="130" mass="14772">MQLYNAVVKGTFYPLHGVSTLSGPSHAWIDVRDVAELHVRGLENPAAANERTLILSGQFVWQDAMDAVNSLSPSPWPSHKEPFAKGEIGKKVYNLIWDVEKEKRIFGLKFRTMEETTKDFLADLERRGWS</sequence>
<evidence type="ECO:0000313" key="2">
    <source>
        <dbReference type="Proteomes" id="UP000292702"/>
    </source>
</evidence>
<proteinExistence type="predicted"/>
<dbReference type="OrthoDB" id="2735536at2759"/>
<reference evidence="1 2" key="1">
    <citation type="submission" date="2018-11" db="EMBL/GenBank/DDBJ databases">
        <title>Genome assembly of Steccherinum ochraceum LE-BIN_3174, the white-rot fungus of the Steccherinaceae family (The Residual Polyporoid clade, Polyporales, Basidiomycota).</title>
        <authorList>
            <person name="Fedorova T.V."/>
            <person name="Glazunova O.A."/>
            <person name="Landesman E.O."/>
            <person name="Moiseenko K.V."/>
            <person name="Psurtseva N.V."/>
            <person name="Savinova O.S."/>
            <person name="Shakhova N.V."/>
            <person name="Tyazhelova T.V."/>
            <person name="Vasina D.V."/>
        </authorList>
    </citation>
    <scope>NUCLEOTIDE SEQUENCE [LARGE SCALE GENOMIC DNA]</scope>
    <source>
        <strain evidence="1 2">LE-BIN_3174</strain>
    </source>
</reference>
<dbReference type="SUPFAM" id="SSF51735">
    <property type="entry name" value="NAD(P)-binding Rossmann-fold domains"/>
    <property type="match status" value="1"/>
</dbReference>
<dbReference type="STRING" id="92696.A0A4R0RWL7"/>
<name>A0A4R0RWL7_9APHY</name>
<keyword evidence="2" id="KW-1185">Reference proteome</keyword>
<protein>
    <submittedName>
        <fullName evidence="1">Methylglyoxal reductase (NADPH-dependent) gre2</fullName>
    </submittedName>
</protein>
<dbReference type="AlphaFoldDB" id="A0A4R0RWL7"/>
<dbReference type="InterPro" id="IPR036291">
    <property type="entry name" value="NAD(P)-bd_dom_sf"/>
</dbReference>